<dbReference type="SMART" id="SM00239">
    <property type="entry name" value="C2"/>
    <property type="match status" value="2"/>
</dbReference>
<reference evidence="3" key="1">
    <citation type="submission" date="2022-11" db="EMBL/GenBank/DDBJ databases">
        <title>Centuries of genome instability and evolution in soft-shell clam transmissible cancer (bioRxiv).</title>
        <authorList>
            <person name="Hart S.F.M."/>
            <person name="Yonemitsu M.A."/>
            <person name="Giersch R.M."/>
            <person name="Beal B.F."/>
            <person name="Arriagada G."/>
            <person name="Davis B.W."/>
            <person name="Ostrander E.A."/>
            <person name="Goff S.P."/>
            <person name="Metzger M.J."/>
        </authorList>
    </citation>
    <scope>NUCLEOTIDE SEQUENCE</scope>
    <source>
        <strain evidence="3">MELC-2E11</strain>
        <tissue evidence="3">Siphon/mantle</tissue>
    </source>
</reference>
<evidence type="ECO:0000256" key="1">
    <source>
        <dbReference type="ARBA" id="ARBA00009048"/>
    </source>
</evidence>
<dbReference type="PANTHER" id="PTHR10857">
    <property type="entry name" value="COPINE"/>
    <property type="match status" value="1"/>
</dbReference>
<protein>
    <submittedName>
        <fullName evidence="3">CPNE8-like protein</fullName>
    </submittedName>
</protein>
<evidence type="ECO:0000259" key="2">
    <source>
        <dbReference type="PROSITE" id="PS50004"/>
    </source>
</evidence>
<dbReference type="SUPFAM" id="SSF53300">
    <property type="entry name" value="vWA-like"/>
    <property type="match status" value="1"/>
</dbReference>
<dbReference type="InterPro" id="IPR000008">
    <property type="entry name" value="C2_dom"/>
</dbReference>
<dbReference type="InterPro" id="IPR035892">
    <property type="entry name" value="C2_domain_sf"/>
</dbReference>
<dbReference type="PROSITE" id="PS50004">
    <property type="entry name" value="C2"/>
    <property type="match status" value="2"/>
</dbReference>
<proteinExistence type="inferred from homology"/>
<name>A0ABY7ECZ7_MYAAR</name>
<dbReference type="InterPro" id="IPR010734">
    <property type="entry name" value="Copine_C"/>
</dbReference>
<dbReference type="InterPro" id="IPR036465">
    <property type="entry name" value="vWFA_dom_sf"/>
</dbReference>
<feature type="domain" description="C2" evidence="2">
    <location>
        <begin position="1"/>
        <end position="127"/>
    </location>
</feature>
<evidence type="ECO:0000313" key="4">
    <source>
        <dbReference type="Proteomes" id="UP001164746"/>
    </source>
</evidence>
<organism evidence="3 4">
    <name type="scientific">Mya arenaria</name>
    <name type="common">Soft-shell clam</name>
    <dbReference type="NCBI Taxonomy" id="6604"/>
    <lineage>
        <taxon>Eukaryota</taxon>
        <taxon>Metazoa</taxon>
        <taxon>Spiralia</taxon>
        <taxon>Lophotrochozoa</taxon>
        <taxon>Mollusca</taxon>
        <taxon>Bivalvia</taxon>
        <taxon>Autobranchia</taxon>
        <taxon>Heteroconchia</taxon>
        <taxon>Euheterodonta</taxon>
        <taxon>Imparidentia</taxon>
        <taxon>Neoheterodontei</taxon>
        <taxon>Myida</taxon>
        <taxon>Myoidea</taxon>
        <taxon>Myidae</taxon>
        <taxon>Mya</taxon>
    </lineage>
</organism>
<dbReference type="Gene3D" id="2.60.40.150">
    <property type="entry name" value="C2 domain"/>
    <property type="match status" value="2"/>
</dbReference>
<dbReference type="InterPro" id="IPR045052">
    <property type="entry name" value="Copine"/>
</dbReference>
<accession>A0ABY7ECZ7</accession>
<comment type="similarity">
    <text evidence="1">Belongs to the copine family.</text>
</comment>
<gene>
    <name evidence="3" type="ORF">MAR_017846</name>
</gene>
<dbReference type="CDD" id="cd04048">
    <property type="entry name" value="C2A_Copine"/>
    <property type="match status" value="1"/>
</dbReference>
<dbReference type="PANTHER" id="PTHR10857:SF106">
    <property type="entry name" value="C2 DOMAIN-CONTAINING PROTEIN"/>
    <property type="match status" value="1"/>
</dbReference>
<dbReference type="Pfam" id="PF07002">
    <property type="entry name" value="Copine"/>
    <property type="match status" value="1"/>
</dbReference>
<dbReference type="Pfam" id="PF00168">
    <property type="entry name" value="C2"/>
    <property type="match status" value="2"/>
</dbReference>
<feature type="domain" description="C2" evidence="2">
    <location>
        <begin position="137"/>
        <end position="266"/>
    </location>
</feature>
<dbReference type="SUPFAM" id="SSF49562">
    <property type="entry name" value="C2 domain (Calcium/lipid-binding domain, CaLB)"/>
    <property type="match status" value="2"/>
</dbReference>
<dbReference type="Proteomes" id="UP001164746">
    <property type="component" value="Chromosome 6"/>
</dbReference>
<dbReference type="InterPro" id="IPR037768">
    <property type="entry name" value="C2B_Copine"/>
</dbReference>
<sequence length="591" mass="66035">MEAGDGSLSRTGSALAGTRYEILVSCTGLTNPDTCTKSDPICVLFYKHFGQWREVGRTEAIKNTLNPKFVGSFVLDFDPSVLQNFMFSVYDIDHRSPELHHHDFVGSVELSSLDLVDPEVGICTRCKTLRVPGSARGRGLIIITSERMRECRDKVSLHVGAHKLNKIGKLLGKKPDVYLEISRSIDNVTFHPIYRTETDKKTQHPRWRPFEIGLQRLCNGDWDRQLELAVWHHSGTGDYKMLGRRVATLRDLNSIQQEGHYKELPLAPKKEGKLTDSIKITNKGYLRFFQVRVVCDYSLLDYVTGGMKLTLNVAIDFTASNGTPEQTRSLHDVSENKKTPYMEVMEALGGVICRYCTEEKIGMLGFGAKMKKSSKAISRYKKAVKHIQMSGPTRLKPVISFAESLAVREPAQDNQVYHVLLVITDGILNDIDDVLKRLNSISHLPLTIVFAGVGPADFTLMEGFSQDSIGFVGLKDRMMSLNRKHAHFISFSRENGQTIDLDRLARETLAVISSQITEYMRRKDIIPNKPSSTSLPRSNSTASLINTCQSEGRGLSRKSASRTSLISRNSMSYATDPKCPTCGSVLDNSCS</sequence>
<dbReference type="CDD" id="cd04047">
    <property type="entry name" value="C2B_Copine"/>
    <property type="match status" value="1"/>
</dbReference>
<dbReference type="EMBL" id="CP111017">
    <property type="protein sequence ID" value="WAR07888.1"/>
    <property type="molecule type" value="Genomic_DNA"/>
</dbReference>
<evidence type="ECO:0000313" key="3">
    <source>
        <dbReference type="EMBL" id="WAR07888.1"/>
    </source>
</evidence>
<keyword evidence="4" id="KW-1185">Reference proteome</keyword>